<gene>
    <name evidence="3" type="ORF">GCM10023198_25810</name>
</gene>
<feature type="region of interest" description="Disordered" evidence="1">
    <location>
        <begin position="28"/>
        <end position="62"/>
    </location>
</feature>
<organism evidence="3 4">
    <name type="scientific">Promicromonospora umidemergens</name>
    <dbReference type="NCBI Taxonomy" id="629679"/>
    <lineage>
        <taxon>Bacteria</taxon>
        <taxon>Bacillati</taxon>
        <taxon>Actinomycetota</taxon>
        <taxon>Actinomycetes</taxon>
        <taxon>Micrococcales</taxon>
        <taxon>Promicromonosporaceae</taxon>
        <taxon>Promicromonospora</taxon>
    </lineage>
</organism>
<dbReference type="Proteomes" id="UP001500843">
    <property type="component" value="Unassembled WGS sequence"/>
</dbReference>
<dbReference type="InterPro" id="IPR029046">
    <property type="entry name" value="LolA/LolB/LppX"/>
</dbReference>
<feature type="compositionally biased region" description="Basic and acidic residues" evidence="1">
    <location>
        <begin position="51"/>
        <end position="62"/>
    </location>
</feature>
<name>A0ABP8XA02_9MICO</name>
<evidence type="ECO:0000256" key="2">
    <source>
        <dbReference type="SAM" id="SignalP"/>
    </source>
</evidence>
<feature type="chain" id="PRO_5046769085" description="LppX_LprAFG lipoprotein" evidence="2">
    <location>
        <begin position="28"/>
        <end position="287"/>
    </location>
</feature>
<proteinExistence type="predicted"/>
<feature type="signal peptide" evidence="2">
    <location>
        <begin position="1"/>
        <end position="27"/>
    </location>
</feature>
<protein>
    <recommendedName>
        <fullName evidence="5">LppX_LprAFG lipoprotein</fullName>
    </recommendedName>
</protein>
<keyword evidence="2" id="KW-0732">Signal</keyword>
<evidence type="ECO:0008006" key="5">
    <source>
        <dbReference type="Google" id="ProtNLM"/>
    </source>
</evidence>
<keyword evidence="4" id="KW-1185">Reference proteome</keyword>
<comment type="caution">
    <text evidence="3">The sequence shown here is derived from an EMBL/GenBank/DDBJ whole genome shotgun (WGS) entry which is preliminary data.</text>
</comment>
<dbReference type="Gene3D" id="2.50.20.20">
    <property type="match status" value="1"/>
</dbReference>
<evidence type="ECO:0000256" key="1">
    <source>
        <dbReference type="SAM" id="MobiDB-lite"/>
    </source>
</evidence>
<reference evidence="4" key="1">
    <citation type="journal article" date="2019" name="Int. J. Syst. Evol. Microbiol.">
        <title>The Global Catalogue of Microorganisms (GCM) 10K type strain sequencing project: providing services to taxonomists for standard genome sequencing and annotation.</title>
        <authorList>
            <consortium name="The Broad Institute Genomics Platform"/>
            <consortium name="The Broad Institute Genome Sequencing Center for Infectious Disease"/>
            <person name="Wu L."/>
            <person name="Ma J."/>
        </authorList>
    </citation>
    <scope>NUCLEOTIDE SEQUENCE [LARGE SCALE GENOMIC DNA]</scope>
    <source>
        <strain evidence="4">JCM 17975</strain>
    </source>
</reference>
<dbReference type="PROSITE" id="PS51257">
    <property type="entry name" value="PROKAR_LIPOPROTEIN"/>
    <property type="match status" value="1"/>
</dbReference>
<accession>A0ABP8XA02</accession>
<evidence type="ECO:0000313" key="4">
    <source>
        <dbReference type="Proteomes" id="UP001500843"/>
    </source>
</evidence>
<dbReference type="SUPFAM" id="SSF89392">
    <property type="entry name" value="Prokaryotic lipoproteins and lipoprotein localization factors"/>
    <property type="match status" value="1"/>
</dbReference>
<evidence type="ECO:0000313" key="3">
    <source>
        <dbReference type="EMBL" id="GAA4703317.1"/>
    </source>
</evidence>
<dbReference type="EMBL" id="BAABHM010000011">
    <property type="protein sequence ID" value="GAA4703317.1"/>
    <property type="molecule type" value="Genomic_DNA"/>
</dbReference>
<sequence>MRISQRIVSLAAAGLLAVGLAGCGAAADDTAPAAVPDAASETTEPGTAESKPAEPKTTEAKTAEMTQATFVERVGGAQESATTMHIESSYSGALAEAAGLAGATIPMDVDASDPESPRMSTSMDVQDKGLSMIVVDDTYYISVGEATDGKYVKATEKELMSDPAMSSLQSMSEVPNPRAQLEGFKDGIVSFEASGTDTVNGTEVDLYTLVLDPAKVTGPQVEQLDPEMVDAMGEMTAVYALDKSDRPARVAVTMTVDGQELISTAEFSRWGEDLAIEAPPADQIVQR</sequence>
<feature type="compositionally biased region" description="Low complexity" evidence="1">
    <location>
        <begin position="28"/>
        <end position="39"/>
    </location>
</feature>